<feature type="transmembrane region" description="Helical" evidence="6">
    <location>
        <begin position="142"/>
        <end position="165"/>
    </location>
</feature>
<name>A0A1H3N236_9PSEU</name>
<dbReference type="Gene3D" id="1.20.1250.20">
    <property type="entry name" value="MFS general substrate transporter like domains"/>
    <property type="match status" value="2"/>
</dbReference>
<evidence type="ECO:0000256" key="1">
    <source>
        <dbReference type="ARBA" id="ARBA00004651"/>
    </source>
</evidence>
<dbReference type="Pfam" id="PF07690">
    <property type="entry name" value="MFS_1"/>
    <property type="match status" value="1"/>
</dbReference>
<dbReference type="InterPro" id="IPR011701">
    <property type="entry name" value="MFS"/>
</dbReference>
<feature type="transmembrane region" description="Helical" evidence="6">
    <location>
        <begin position="81"/>
        <end position="104"/>
    </location>
</feature>
<dbReference type="InterPro" id="IPR020846">
    <property type="entry name" value="MFS_dom"/>
</dbReference>
<gene>
    <name evidence="8" type="ORF">SAMN05216215_103658</name>
</gene>
<evidence type="ECO:0000313" key="9">
    <source>
        <dbReference type="Proteomes" id="UP000199529"/>
    </source>
</evidence>
<evidence type="ECO:0000256" key="6">
    <source>
        <dbReference type="SAM" id="Phobius"/>
    </source>
</evidence>
<feature type="transmembrane region" description="Helical" evidence="6">
    <location>
        <begin position="331"/>
        <end position="359"/>
    </location>
</feature>
<evidence type="ECO:0000256" key="5">
    <source>
        <dbReference type="ARBA" id="ARBA00023136"/>
    </source>
</evidence>
<evidence type="ECO:0000313" key="8">
    <source>
        <dbReference type="EMBL" id="SDY82824.1"/>
    </source>
</evidence>
<feature type="transmembrane region" description="Helical" evidence="6">
    <location>
        <begin position="212"/>
        <end position="233"/>
    </location>
</feature>
<organism evidence="8 9">
    <name type="scientific">Saccharopolyspora shandongensis</name>
    <dbReference type="NCBI Taxonomy" id="418495"/>
    <lineage>
        <taxon>Bacteria</taxon>
        <taxon>Bacillati</taxon>
        <taxon>Actinomycetota</taxon>
        <taxon>Actinomycetes</taxon>
        <taxon>Pseudonocardiales</taxon>
        <taxon>Pseudonocardiaceae</taxon>
        <taxon>Saccharopolyspora</taxon>
    </lineage>
</organism>
<keyword evidence="3 6" id="KW-0812">Transmembrane</keyword>
<dbReference type="InterPro" id="IPR036259">
    <property type="entry name" value="MFS_trans_sf"/>
</dbReference>
<dbReference type="SUPFAM" id="SSF103473">
    <property type="entry name" value="MFS general substrate transporter"/>
    <property type="match status" value="1"/>
</dbReference>
<dbReference type="PANTHER" id="PTHR43124">
    <property type="entry name" value="PURINE EFFLUX PUMP PBUE"/>
    <property type="match status" value="1"/>
</dbReference>
<evidence type="ECO:0000256" key="4">
    <source>
        <dbReference type="ARBA" id="ARBA00022989"/>
    </source>
</evidence>
<protein>
    <submittedName>
        <fullName evidence="8">Predicted arabinose efflux permease, MFS family</fullName>
    </submittedName>
</protein>
<keyword evidence="2" id="KW-1003">Cell membrane</keyword>
<feature type="domain" description="Major facilitator superfamily (MFS) profile" evidence="7">
    <location>
        <begin position="15"/>
        <end position="388"/>
    </location>
</feature>
<proteinExistence type="predicted"/>
<feature type="transmembrane region" description="Helical" evidence="6">
    <location>
        <begin position="54"/>
        <end position="74"/>
    </location>
</feature>
<feature type="transmembrane region" description="Helical" evidence="6">
    <location>
        <begin position="278"/>
        <end position="295"/>
    </location>
</feature>
<evidence type="ECO:0000256" key="3">
    <source>
        <dbReference type="ARBA" id="ARBA00022692"/>
    </source>
</evidence>
<accession>A0A1H3N236</accession>
<dbReference type="GO" id="GO:0022857">
    <property type="term" value="F:transmembrane transporter activity"/>
    <property type="evidence" value="ECO:0007669"/>
    <property type="project" value="InterPro"/>
</dbReference>
<dbReference type="PROSITE" id="PS50850">
    <property type="entry name" value="MFS"/>
    <property type="match status" value="1"/>
</dbReference>
<keyword evidence="4 6" id="KW-1133">Transmembrane helix</keyword>
<dbReference type="InterPro" id="IPR050189">
    <property type="entry name" value="MFS_Efflux_Transporters"/>
</dbReference>
<dbReference type="AlphaFoldDB" id="A0A1H3N236"/>
<comment type="subcellular location">
    <subcellularLocation>
        <location evidence="1">Cell membrane</location>
        <topology evidence="1">Multi-pass membrane protein</topology>
    </subcellularLocation>
</comment>
<feature type="transmembrane region" description="Helical" evidence="6">
    <location>
        <begin position="301"/>
        <end position="319"/>
    </location>
</feature>
<dbReference type="RefSeq" id="WP_218157517.1">
    <property type="nucleotide sequence ID" value="NZ_FNOK01000036.1"/>
</dbReference>
<reference evidence="9" key="1">
    <citation type="submission" date="2016-10" db="EMBL/GenBank/DDBJ databases">
        <authorList>
            <person name="Varghese N."/>
            <person name="Submissions S."/>
        </authorList>
    </citation>
    <scope>NUCLEOTIDE SEQUENCE [LARGE SCALE GENOMIC DNA]</scope>
    <source>
        <strain evidence="9">CGMCC 4.3530</strain>
    </source>
</reference>
<dbReference type="EMBL" id="FNOK01000036">
    <property type="protein sequence ID" value="SDY82824.1"/>
    <property type="molecule type" value="Genomic_DNA"/>
</dbReference>
<feature type="transmembrane region" description="Helical" evidence="6">
    <location>
        <begin position="245"/>
        <end position="266"/>
    </location>
</feature>
<dbReference type="GO" id="GO:0005886">
    <property type="term" value="C:plasma membrane"/>
    <property type="evidence" value="ECO:0007669"/>
    <property type="project" value="UniProtKB-SubCell"/>
</dbReference>
<feature type="transmembrane region" description="Helical" evidence="6">
    <location>
        <begin position="365"/>
        <end position="384"/>
    </location>
</feature>
<dbReference type="CDD" id="cd17324">
    <property type="entry name" value="MFS_NepI_like"/>
    <property type="match status" value="1"/>
</dbReference>
<dbReference type="STRING" id="418495.SAMN05216215_103658"/>
<dbReference type="Proteomes" id="UP000199529">
    <property type="component" value="Unassembled WGS sequence"/>
</dbReference>
<feature type="transmembrane region" description="Helical" evidence="6">
    <location>
        <begin position="12"/>
        <end position="34"/>
    </location>
</feature>
<dbReference type="PANTHER" id="PTHR43124:SF10">
    <property type="entry name" value="PURINE EFFLUX PUMP PBUE"/>
    <property type="match status" value="1"/>
</dbReference>
<feature type="transmembrane region" description="Helical" evidence="6">
    <location>
        <begin position="110"/>
        <end position="130"/>
    </location>
</feature>
<feature type="transmembrane region" description="Helical" evidence="6">
    <location>
        <begin position="171"/>
        <end position="192"/>
    </location>
</feature>
<evidence type="ECO:0000259" key="7">
    <source>
        <dbReference type="PROSITE" id="PS50850"/>
    </source>
</evidence>
<keyword evidence="9" id="KW-1185">Reference proteome</keyword>
<sequence length="391" mass="38989">MTKTADPTTGRVPLRVAVLALGTFAVGTDAFVVAGVLPEISADLQVSIAEAGQLVTVFAIAYAVLSPVMATLTGNWPRRRVLLTALAVFAVGNIATALAPTYGAVLATRVLAAAGASMFTPIAGATAAALAPEDQRARAISLVTLGLTTSTALGVPIGTLLGTVATWRGTMWLVAGLGIAAGIGVALLLPPVPTPPAASLRERLSPLGNGKVVAILLTTVAVFTGIFVVNTYVSVVVGAATGGSGTLLAVLLFLSGCAGTVGNLVAGGWTDRIGPRRVIAAALVVSTLNFAVMPWSAATFAGAVGAIVVFGLTSWSITVPQQHRLIAAAPASAPFVISLNASGGYLGTSLAGVIGAAALPLSPAALPWVAAVFVVAGLAMSEYANRIGARR</sequence>
<keyword evidence="5 6" id="KW-0472">Membrane</keyword>
<evidence type="ECO:0000256" key="2">
    <source>
        <dbReference type="ARBA" id="ARBA00022475"/>
    </source>
</evidence>